<organism evidence="2 3">
    <name type="scientific">Acropora cervicornis</name>
    <name type="common">Staghorn coral</name>
    <dbReference type="NCBI Taxonomy" id="6130"/>
    <lineage>
        <taxon>Eukaryota</taxon>
        <taxon>Metazoa</taxon>
        <taxon>Cnidaria</taxon>
        <taxon>Anthozoa</taxon>
        <taxon>Hexacorallia</taxon>
        <taxon>Scleractinia</taxon>
        <taxon>Astrocoeniina</taxon>
        <taxon>Acroporidae</taxon>
        <taxon>Acropora</taxon>
    </lineage>
</organism>
<feature type="compositionally biased region" description="Polar residues" evidence="1">
    <location>
        <begin position="27"/>
        <end position="36"/>
    </location>
</feature>
<proteinExistence type="predicted"/>
<sequence>MGKRRSVNSPAKWKRRNRRRIHCSRCGSNYSYSGSRSHVCPKATSAQSQTRTREEQVPDLDLNATSDEETGFDCLQDNSDTEEENTSPTRCDENADTEQFLSADLRRRLKDRLRKRFNEEDLHYFDDDSSDENESATDCSGDSSEGPAHGHHSPNSVNEDWSDSHGSSEPELPEEDFAERPQEQDNSVPLSDKFGTFNEDSFISALAKHFPNTLYKLKKHLGLLNSDDFIKYVVCPKCKTLYSYNDCVKILFGRQVSARCSFVPWFRHPHRSRRGPCDEILLKTVRTGTKTFLYPRMVYPYNSVIKSLQQLLRRPGFWDKCQEWRKQTFQPLEKLVDFLVTWHLKDVPAARKTLCLVRGLISVVLIEKTGNLETLQNTRKQQSVH</sequence>
<comment type="caution">
    <text evidence="2">The sequence shown here is derived from an EMBL/GenBank/DDBJ whole genome shotgun (WGS) entry which is preliminary data.</text>
</comment>
<protein>
    <recommendedName>
        <fullName evidence="4">Transposase domain-containing protein</fullName>
    </recommendedName>
</protein>
<name>A0AAD9Q0F3_ACRCE</name>
<dbReference type="AlphaFoldDB" id="A0AAD9Q0F3"/>
<gene>
    <name evidence="2" type="ORF">P5673_026760</name>
</gene>
<evidence type="ECO:0008006" key="4">
    <source>
        <dbReference type="Google" id="ProtNLM"/>
    </source>
</evidence>
<evidence type="ECO:0000313" key="3">
    <source>
        <dbReference type="Proteomes" id="UP001249851"/>
    </source>
</evidence>
<accession>A0AAD9Q0F3</accession>
<keyword evidence="3" id="KW-1185">Reference proteome</keyword>
<dbReference type="Proteomes" id="UP001249851">
    <property type="component" value="Unassembled WGS sequence"/>
</dbReference>
<feature type="region of interest" description="Disordered" evidence="1">
    <location>
        <begin position="27"/>
        <end position="101"/>
    </location>
</feature>
<reference evidence="2" key="2">
    <citation type="journal article" date="2023" name="Science">
        <title>Genomic signatures of disease resistance in endangered staghorn corals.</title>
        <authorList>
            <person name="Vollmer S.V."/>
            <person name="Selwyn J.D."/>
            <person name="Despard B.A."/>
            <person name="Roesel C.L."/>
        </authorList>
    </citation>
    <scope>NUCLEOTIDE SEQUENCE</scope>
    <source>
        <strain evidence="2">K2</strain>
    </source>
</reference>
<reference evidence="2" key="1">
    <citation type="journal article" date="2023" name="G3 (Bethesda)">
        <title>Whole genome assembly and annotation of the endangered Caribbean coral Acropora cervicornis.</title>
        <authorList>
            <person name="Selwyn J.D."/>
            <person name="Vollmer S.V."/>
        </authorList>
    </citation>
    <scope>NUCLEOTIDE SEQUENCE</scope>
    <source>
        <strain evidence="2">K2</strain>
    </source>
</reference>
<feature type="region of interest" description="Disordered" evidence="1">
    <location>
        <begin position="124"/>
        <end position="192"/>
    </location>
</feature>
<evidence type="ECO:0000313" key="2">
    <source>
        <dbReference type="EMBL" id="KAK2552234.1"/>
    </source>
</evidence>
<dbReference type="EMBL" id="JARQWQ010000089">
    <property type="protein sequence ID" value="KAK2552234.1"/>
    <property type="molecule type" value="Genomic_DNA"/>
</dbReference>
<evidence type="ECO:0000256" key="1">
    <source>
        <dbReference type="SAM" id="MobiDB-lite"/>
    </source>
</evidence>